<evidence type="ECO:0000256" key="1">
    <source>
        <dbReference type="ARBA" id="ARBA00004071"/>
    </source>
</evidence>
<dbReference type="InterPro" id="IPR031919">
    <property type="entry name" value="Fucosidase_C"/>
</dbReference>
<comment type="caution">
    <text evidence="9">The sequence shown here is derived from an EMBL/GenBank/DDBJ whole genome shotgun (WGS) entry which is preliminary data.</text>
</comment>
<dbReference type="SUPFAM" id="SSF51445">
    <property type="entry name" value="(Trans)glycosidases"/>
    <property type="match status" value="1"/>
</dbReference>
<feature type="domain" description="Alpha-L-fucosidase C-terminal" evidence="8">
    <location>
        <begin position="394"/>
        <end position="488"/>
    </location>
</feature>
<comment type="similarity">
    <text evidence="2">Belongs to the glycosyl hydrolase 29 family.</text>
</comment>
<proteinExistence type="inferred from homology"/>
<accession>A0A0F9RNC5</accession>
<dbReference type="Pfam" id="PF01120">
    <property type="entry name" value="Alpha_L_fucos"/>
    <property type="match status" value="1"/>
</dbReference>
<dbReference type="GO" id="GO:0016139">
    <property type="term" value="P:glycoside catabolic process"/>
    <property type="evidence" value="ECO:0007669"/>
    <property type="project" value="TreeGrafter"/>
</dbReference>
<evidence type="ECO:0000256" key="4">
    <source>
        <dbReference type="ARBA" id="ARBA00022729"/>
    </source>
</evidence>
<reference evidence="9" key="1">
    <citation type="journal article" date="2015" name="Nature">
        <title>Complex archaea that bridge the gap between prokaryotes and eukaryotes.</title>
        <authorList>
            <person name="Spang A."/>
            <person name="Saw J.H."/>
            <person name="Jorgensen S.L."/>
            <person name="Zaremba-Niedzwiedzka K."/>
            <person name="Martijn J."/>
            <person name="Lind A.E."/>
            <person name="van Eijk R."/>
            <person name="Schleper C."/>
            <person name="Guy L."/>
            <person name="Ettema T.J."/>
        </authorList>
    </citation>
    <scope>NUCLEOTIDE SEQUENCE</scope>
</reference>
<feature type="domain" description="Glycoside hydrolase family 29 N-terminal" evidence="7">
    <location>
        <begin position="4"/>
        <end position="359"/>
    </location>
</feature>
<keyword evidence="4" id="KW-0732">Signal</keyword>
<comment type="function">
    <text evidence="1">Alpha-L-fucosidase is responsible for hydrolyzing the alpha-1,6-linked fucose joined to the reducing-end N-acetylglucosamine of the carbohydrate moieties of glycoproteins.</text>
</comment>
<evidence type="ECO:0000256" key="3">
    <source>
        <dbReference type="ARBA" id="ARBA00012662"/>
    </source>
</evidence>
<gene>
    <name evidence="9" type="ORF">LCGC14_0555860</name>
</gene>
<evidence type="ECO:0000313" key="9">
    <source>
        <dbReference type="EMBL" id="KKN58070.1"/>
    </source>
</evidence>
<dbReference type="InterPro" id="IPR013780">
    <property type="entry name" value="Glyco_hydro_b"/>
</dbReference>
<sequence length="490" mass="57140">MSLEEKYKPTWNSLKKHRTPEWLDDAKFGIYYHWGVYSVPACGPNVSWYPFWMYRKGSQQYEYHVKHYGDPSDFGYKDLIPLFTAEKFNPDEWAKLFKQAGAKFAGPVAIHHDSFAMWDSKVTKWNAVRMGPKRDTVGEMEKAIRKQGMKFMVAFHHAANWHFFPQSNPEFDTANPEYAGLYGVRYKGNYKRYQVWPNQEFLDWWKAIVIEVIDKYKPDLIWWDFGLGRIQEKYKKEVLAFYFNKADEWGKEVEIFYKMNNLPPGIGVVDYEVGRANRITYYKWITDTSVDINAGSTAWGYAREAGVKSPRILVHNFIDRVAKHGYLVINIGPKSDGTIPDLHQEVLREMGEWLELNGEAIYGSTPWSIAEEGPTKLEEGGMFSESGDRPYTPEDIRFTVKDNALYAIILGWPMRGNTITIKTLRTSWINMKQGDNPNSFHLISKEHIKSIKMLGINEELKWNLDDNGLHIDIRDKKPCNYAVTLKIEWN</sequence>
<dbReference type="GO" id="GO:0005764">
    <property type="term" value="C:lysosome"/>
    <property type="evidence" value="ECO:0007669"/>
    <property type="project" value="TreeGrafter"/>
</dbReference>
<dbReference type="InterPro" id="IPR057739">
    <property type="entry name" value="Glyco_hydro_29_N"/>
</dbReference>
<dbReference type="PIRSF" id="PIRSF001092">
    <property type="entry name" value="Alpha-L-fucosidase"/>
    <property type="match status" value="1"/>
</dbReference>
<dbReference type="AlphaFoldDB" id="A0A0F9RNC5"/>
<dbReference type="Pfam" id="PF16757">
    <property type="entry name" value="Fucosidase_C"/>
    <property type="match status" value="1"/>
</dbReference>
<dbReference type="InterPro" id="IPR000933">
    <property type="entry name" value="Glyco_hydro_29"/>
</dbReference>
<evidence type="ECO:0000256" key="5">
    <source>
        <dbReference type="ARBA" id="ARBA00022801"/>
    </source>
</evidence>
<dbReference type="PRINTS" id="PR00741">
    <property type="entry name" value="GLHYDRLASE29"/>
</dbReference>
<protein>
    <recommendedName>
        <fullName evidence="3">alpha-L-fucosidase</fullName>
        <ecNumber evidence="3">3.2.1.51</ecNumber>
    </recommendedName>
</protein>
<keyword evidence="6" id="KW-0326">Glycosidase</keyword>
<dbReference type="PANTHER" id="PTHR10030:SF37">
    <property type="entry name" value="ALPHA-L-FUCOSIDASE-RELATED"/>
    <property type="match status" value="1"/>
</dbReference>
<dbReference type="Gene3D" id="2.60.40.1180">
    <property type="entry name" value="Golgi alpha-mannosidase II"/>
    <property type="match status" value="1"/>
</dbReference>
<dbReference type="EMBL" id="LAZR01000778">
    <property type="protein sequence ID" value="KKN58070.1"/>
    <property type="molecule type" value="Genomic_DNA"/>
</dbReference>
<dbReference type="InterPro" id="IPR017853">
    <property type="entry name" value="GH"/>
</dbReference>
<evidence type="ECO:0000259" key="7">
    <source>
        <dbReference type="Pfam" id="PF01120"/>
    </source>
</evidence>
<dbReference type="GO" id="GO:0006004">
    <property type="term" value="P:fucose metabolic process"/>
    <property type="evidence" value="ECO:0007669"/>
    <property type="project" value="InterPro"/>
</dbReference>
<dbReference type="EC" id="3.2.1.51" evidence="3"/>
<keyword evidence="5" id="KW-0378">Hydrolase</keyword>
<dbReference type="GO" id="GO:0004560">
    <property type="term" value="F:alpha-L-fucosidase activity"/>
    <property type="evidence" value="ECO:0007669"/>
    <property type="project" value="InterPro"/>
</dbReference>
<evidence type="ECO:0000259" key="8">
    <source>
        <dbReference type="Pfam" id="PF16757"/>
    </source>
</evidence>
<dbReference type="PANTHER" id="PTHR10030">
    <property type="entry name" value="ALPHA-L-FUCOSIDASE"/>
    <property type="match status" value="1"/>
</dbReference>
<organism evidence="9">
    <name type="scientific">marine sediment metagenome</name>
    <dbReference type="NCBI Taxonomy" id="412755"/>
    <lineage>
        <taxon>unclassified sequences</taxon>
        <taxon>metagenomes</taxon>
        <taxon>ecological metagenomes</taxon>
    </lineage>
</organism>
<dbReference type="SMART" id="SM00812">
    <property type="entry name" value="Alpha_L_fucos"/>
    <property type="match status" value="1"/>
</dbReference>
<name>A0A0F9RNC5_9ZZZZ</name>
<evidence type="ECO:0000256" key="2">
    <source>
        <dbReference type="ARBA" id="ARBA00007951"/>
    </source>
</evidence>
<dbReference type="Gene3D" id="3.20.20.80">
    <property type="entry name" value="Glycosidases"/>
    <property type="match status" value="1"/>
</dbReference>
<dbReference type="InterPro" id="IPR016286">
    <property type="entry name" value="FUC_metazoa-typ"/>
</dbReference>
<evidence type="ECO:0000256" key="6">
    <source>
        <dbReference type="ARBA" id="ARBA00023295"/>
    </source>
</evidence>